<evidence type="ECO:0000313" key="1">
    <source>
        <dbReference type="EMBL" id="MBB3862261.1"/>
    </source>
</evidence>
<organism evidence="1 2">
    <name type="scientific">Novosphingobium hassiacum</name>
    <dbReference type="NCBI Taxonomy" id="173676"/>
    <lineage>
        <taxon>Bacteria</taxon>
        <taxon>Pseudomonadati</taxon>
        <taxon>Pseudomonadota</taxon>
        <taxon>Alphaproteobacteria</taxon>
        <taxon>Sphingomonadales</taxon>
        <taxon>Sphingomonadaceae</taxon>
        <taxon>Novosphingobium</taxon>
    </lineage>
</organism>
<dbReference type="RefSeq" id="WP_183614759.1">
    <property type="nucleotide sequence ID" value="NZ_JACICY010000011.1"/>
</dbReference>
<dbReference type="Proteomes" id="UP000562395">
    <property type="component" value="Unassembled WGS sequence"/>
</dbReference>
<keyword evidence="2" id="KW-1185">Reference proteome</keyword>
<name>A0A7W6EXG3_9SPHN</name>
<dbReference type="AlphaFoldDB" id="A0A7W6EXG3"/>
<accession>A0A7W6EXG3</accession>
<comment type="caution">
    <text evidence="1">The sequence shown here is derived from an EMBL/GenBank/DDBJ whole genome shotgun (WGS) entry which is preliminary data.</text>
</comment>
<proteinExistence type="predicted"/>
<sequence length="73" mass="7945">MRDGLYLMVEQAKLGKIAKSIAPTNAFRSVAQERLEKIKNDLLMAAKPCAYLLTAGCGPASPDLLPAWDELAR</sequence>
<protein>
    <submittedName>
        <fullName evidence="1">Uncharacterized protein</fullName>
    </submittedName>
</protein>
<gene>
    <name evidence="1" type="ORF">GGQ88_003559</name>
</gene>
<dbReference type="EMBL" id="JACICY010000011">
    <property type="protein sequence ID" value="MBB3862261.1"/>
    <property type="molecule type" value="Genomic_DNA"/>
</dbReference>
<reference evidence="1 2" key="1">
    <citation type="submission" date="2020-08" db="EMBL/GenBank/DDBJ databases">
        <title>Genomic Encyclopedia of Type Strains, Phase IV (KMG-IV): sequencing the most valuable type-strain genomes for metagenomic binning, comparative biology and taxonomic classification.</title>
        <authorList>
            <person name="Goeker M."/>
        </authorList>
    </citation>
    <scope>NUCLEOTIDE SEQUENCE [LARGE SCALE GENOMIC DNA]</scope>
    <source>
        <strain evidence="1 2">DSM 14552</strain>
    </source>
</reference>
<evidence type="ECO:0000313" key="2">
    <source>
        <dbReference type="Proteomes" id="UP000562395"/>
    </source>
</evidence>